<dbReference type="RefSeq" id="WP_227390602.1">
    <property type="nucleotide sequence ID" value="NZ_JBHSCJ010000002.1"/>
</dbReference>
<keyword evidence="3" id="KW-1185">Reference proteome</keyword>
<name>A0ABS8DUH8_9GAMM</name>
<evidence type="ECO:0000313" key="2">
    <source>
        <dbReference type="EMBL" id="MCB8889936.1"/>
    </source>
</evidence>
<accession>A0ABS8DUH8</accession>
<feature type="compositionally biased region" description="Low complexity" evidence="1">
    <location>
        <begin position="56"/>
        <end position="70"/>
    </location>
</feature>
<dbReference type="Proteomes" id="UP001319882">
    <property type="component" value="Unassembled WGS sequence"/>
</dbReference>
<dbReference type="EMBL" id="WHVL01000005">
    <property type="protein sequence ID" value="MCB8889936.1"/>
    <property type="molecule type" value="Genomic_DNA"/>
</dbReference>
<proteinExistence type="predicted"/>
<evidence type="ECO:0000256" key="1">
    <source>
        <dbReference type="SAM" id="MobiDB-lite"/>
    </source>
</evidence>
<protein>
    <submittedName>
        <fullName evidence="2">Uncharacterized protein</fullName>
    </submittedName>
</protein>
<gene>
    <name evidence="2" type="ORF">GEV37_12515</name>
</gene>
<sequence length="77" mass="8026">MAIVNKSAPQLTTVLFLKPYGRYAKGDRAGFPADKAAQMKERKIAVPVQEAAMAAKAEAGKPAAAKPVKGTEGADKV</sequence>
<evidence type="ECO:0000313" key="3">
    <source>
        <dbReference type="Proteomes" id="UP001319882"/>
    </source>
</evidence>
<organism evidence="2 3">
    <name type="scientific">Vreelandella malpeensis</name>
    <dbReference type="NCBI Taxonomy" id="1172368"/>
    <lineage>
        <taxon>Bacteria</taxon>
        <taxon>Pseudomonadati</taxon>
        <taxon>Pseudomonadota</taxon>
        <taxon>Gammaproteobacteria</taxon>
        <taxon>Oceanospirillales</taxon>
        <taxon>Halomonadaceae</taxon>
        <taxon>Vreelandella</taxon>
    </lineage>
</organism>
<feature type="region of interest" description="Disordered" evidence="1">
    <location>
        <begin position="56"/>
        <end position="77"/>
    </location>
</feature>
<reference evidence="2 3" key="1">
    <citation type="journal article" date="2021" name="Sci. Rep.">
        <title>Genome analysis of a halophilic bacterium Halomonas malpeensis YU-PRIM-29(T) reveals its exopolysaccharide and pigment producing capabilities.</title>
        <authorList>
            <person name="Athmika"/>
            <person name="Ghate S.D."/>
            <person name="Arun A.B."/>
            <person name="Rao S.S."/>
            <person name="Kumar S.T.A."/>
            <person name="Kandiyil M.K."/>
            <person name="Saptami K."/>
            <person name="Rekha P.D."/>
        </authorList>
    </citation>
    <scope>NUCLEOTIDE SEQUENCE [LARGE SCALE GENOMIC DNA]</scope>
    <source>
        <strain evidence="3">prim 29</strain>
    </source>
</reference>
<comment type="caution">
    <text evidence="2">The sequence shown here is derived from an EMBL/GenBank/DDBJ whole genome shotgun (WGS) entry which is preliminary data.</text>
</comment>